<dbReference type="EMBL" id="JARJCW010000153">
    <property type="protein sequence ID" value="KAJ7190268.1"/>
    <property type="molecule type" value="Genomic_DNA"/>
</dbReference>
<dbReference type="InterPro" id="IPR038727">
    <property type="entry name" value="NadR/Ttd14_AAA_dom"/>
</dbReference>
<dbReference type="SUPFAM" id="SSF52540">
    <property type="entry name" value="P-loop containing nucleoside triphosphate hydrolases"/>
    <property type="match status" value="1"/>
</dbReference>
<proteinExistence type="predicted"/>
<gene>
    <name evidence="2" type="ORF">GGX14DRAFT_483472</name>
</gene>
<dbReference type="InterPro" id="IPR027417">
    <property type="entry name" value="P-loop_NTPase"/>
</dbReference>
<feature type="domain" description="NadR/Ttd14 AAA" evidence="1">
    <location>
        <begin position="7"/>
        <end position="167"/>
    </location>
</feature>
<evidence type="ECO:0000259" key="1">
    <source>
        <dbReference type="Pfam" id="PF13521"/>
    </source>
</evidence>
<comment type="caution">
    <text evidence="2">The sequence shown here is derived from an EMBL/GenBank/DDBJ whole genome shotgun (WGS) entry which is preliminary data.</text>
</comment>
<dbReference type="Pfam" id="PF13521">
    <property type="entry name" value="AAA_28"/>
    <property type="match status" value="1"/>
</dbReference>
<evidence type="ECO:0000313" key="3">
    <source>
        <dbReference type="Proteomes" id="UP001219525"/>
    </source>
</evidence>
<organism evidence="2 3">
    <name type="scientific">Mycena pura</name>
    <dbReference type="NCBI Taxonomy" id="153505"/>
    <lineage>
        <taxon>Eukaryota</taxon>
        <taxon>Fungi</taxon>
        <taxon>Dikarya</taxon>
        <taxon>Basidiomycota</taxon>
        <taxon>Agaricomycotina</taxon>
        <taxon>Agaricomycetes</taxon>
        <taxon>Agaricomycetidae</taxon>
        <taxon>Agaricales</taxon>
        <taxon>Marasmiineae</taxon>
        <taxon>Mycenaceae</taxon>
        <taxon>Mycena</taxon>
    </lineage>
</organism>
<accession>A0AAD6UM58</accession>
<dbReference type="Proteomes" id="UP001219525">
    <property type="component" value="Unassembled WGS sequence"/>
</dbReference>
<dbReference type="Gene3D" id="3.40.50.300">
    <property type="entry name" value="P-loop containing nucleotide triphosphate hydrolases"/>
    <property type="match status" value="1"/>
</dbReference>
<name>A0AAD6UM58_9AGAR</name>
<protein>
    <submittedName>
        <fullName evidence="2">AAA domain-containing protein</fullName>
    </submittedName>
</protein>
<keyword evidence="3" id="KW-1185">Reference proteome</keyword>
<evidence type="ECO:0000313" key="2">
    <source>
        <dbReference type="EMBL" id="KAJ7190268.1"/>
    </source>
</evidence>
<reference evidence="2" key="1">
    <citation type="submission" date="2023-03" db="EMBL/GenBank/DDBJ databases">
        <title>Massive genome expansion in bonnet fungi (Mycena s.s.) driven by repeated elements and novel gene families across ecological guilds.</title>
        <authorList>
            <consortium name="Lawrence Berkeley National Laboratory"/>
            <person name="Harder C.B."/>
            <person name="Miyauchi S."/>
            <person name="Viragh M."/>
            <person name="Kuo A."/>
            <person name="Thoen E."/>
            <person name="Andreopoulos B."/>
            <person name="Lu D."/>
            <person name="Skrede I."/>
            <person name="Drula E."/>
            <person name="Henrissat B."/>
            <person name="Morin E."/>
            <person name="Kohler A."/>
            <person name="Barry K."/>
            <person name="LaButti K."/>
            <person name="Morin E."/>
            <person name="Salamov A."/>
            <person name="Lipzen A."/>
            <person name="Mereny Z."/>
            <person name="Hegedus B."/>
            <person name="Baldrian P."/>
            <person name="Stursova M."/>
            <person name="Weitz H."/>
            <person name="Taylor A."/>
            <person name="Grigoriev I.V."/>
            <person name="Nagy L.G."/>
            <person name="Martin F."/>
            <person name="Kauserud H."/>
        </authorList>
    </citation>
    <scope>NUCLEOTIDE SEQUENCE</scope>
    <source>
        <strain evidence="2">9144</strain>
    </source>
</reference>
<sequence>MDHRTEIYVVGPSSTGKTTLCNALAKRLGLTGQQFVTEVARDVIKALGLGRKDIGLLEMQKAIMLAHLEHDREGTTRLCDRSAIDPIVYAIFTATSPVDAQTRKQALISLPEFQAALPRYRNSMFILLTPVKEWLVDDGFRHVGDEMDILAIFRDILTDLGIQHREIGSEMRSLSERTEYVLSLATDIQSQDIDFPDGTHRNLDRRTKLKFFRSDSVGGCASGGMCRPLVS</sequence>
<dbReference type="AlphaFoldDB" id="A0AAD6UM58"/>